<protein>
    <submittedName>
        <fullName evidence="2">Uncharacterized protein</fullName>
    </submittedName>
</protein>
<evidence type="ECO:0000313" key="2">
    <source>
        <dbReference type="EMBL" id="KAE8988202.1"/>
    </source>
</evidence>
<dbReference type="Proteomes" id="UP000429607">
    <property type="component" value="Unassembled WGS sequence"/>
</dbReference>
<comment type="caution">
    <text evidence="2">The sequence shown here is derived from an EMBL/GenBank/DDBJ whole genome shotgun (WGS) entry which is preliminary data.</text>
</comment>
<dbReference type="EMBL" id="QXFV01002414">
    <property type="protein sequence ID" value="KAE8988202.1"/>
    <property type="molecule type" value="Genomic_DNA"/>
</dbReference>
<evidence type="ECO:0000313" key="5">
    <source>
        <dbReference type="Proteomes" id="UP000434957"/>
    </source>
</evidence>
<feature type="compositionally biased region" description="Basic and acidic residues" evidence="1">
    <location>
        <begin position="105"/>
        <end position="115"/>
    </location>
</feature>
<accession>A0A6A3J1S7</accession>
<feature type="compositionally biased region" description="Polar residues" evidence="1">
    <location>
        <begin position="11"/>
        <end position="25"/>
    </location>
</feature>
<reference evidence="2 4" key="1">
    <citation type="submission" date="2018-09" db="EMBL/GenBank/DDBJ databases">
        <title>Genomic investigation of the strawberry pathogen Phytophthora fragariae indicates pathogenicity is determined by transcriptional variation in three key races.</title>
        <authorList>
            <person name="Adams T.M."/>
            <person name="Armitage A.D."/>
            <person name="Sobczyk M.K."/>
            <person name="Bates H.J."/>
            <person name="Dunwell J.M."/>
            <person name="Nellist C.F."/>
            <person name="Harrison R.J."/>
        </authorList>
    </citation>
    <scope>NUCLEOTIDE SEQUENCE [LARGE SCALE GENOMIC DNA]</scope>
    <source>
        <strain evidence="2 4">SCRP249</strain>
        <strain evidence="3 5">SCRP333</strain>
    </source>
</reference>
<evidence type="ECO:0000313" key="4">
    <source>
        <dbReference type="Proteomes" id="UP000429607"/>
    </source>
</evidence>
<name>A0A6A3J1S7_9STRA</name>
<dbReference type="AlphaFoldDB" id="A0A6A3J1S7"/>
<evidence type="ECO:0000256" key="1">
    <source>
        <dbReference type="SAM" id="MobiDB-lite"/>
    </source>
</evidence>
<keyword evidence="5" id="KW-1185">Reference proteome</keyword>
<feature type="region of interest" description="Disordered" evidence="1">
    <location>
        <begin position="1"/>
        <end position="27"/>
    </location>
</feature>
<proteinExistence type="predicted"/>
<dbReference type="Proteomes" id="UP000434957">
    <property type="component" value="Unassembled WGS sequence"/>
</dbReference>
<dbReference type="EMBL" id="QXFT01002437">
    <property type="protein sequence ID" value="KAE9298281.1"/>
    <property type="molecule type" value="Genomic_DNA"/>
</dbReference>
<evidence type="ECO:0000313" key="3">
    <source>
        <dbReference type="EMBL" id="KAE9298281.1"/>
    </source>
</evidence>
<gene>
    <name evidence="2" type="ORF">PR001_g22110</name>
    <name evidence="3" type="ORF">PR003_g23283</name>
</gene>
<sequence>MPPPNKDANESRQWPSDVTMQSATSEVEYGARCRHRKWCRLRTSPGSGRRRQGRATSLQAKHCLEPVVAGGEKRYAEVMTKDDELDETMRKVMQHLPPKKLNPSAKDRRVSQHCS</sequence>
<feature type="region of interest" description="Disordered" evidence="1">
    <location>
        <begin position="94"/>
        <end position="115"/>
    </location>
</feature>
<organism evidence="2 4">
    <name type="scientific">Phytophthora rubi</name>
    <dbReference type="NCBI Taxonomy" id="129364"/>
    <lineage>
        <taxon>Eukaryota</taxon>
        <taxon>Sar</taxon>
        <taxon>Stramenopiles</taxon>
        <taxon>Oomycota</taxon>
        <taxon>Peronosporomycetes</taxon>
        <taxon>Peronosporales</taxon>
        <taxon>Peronosporaceae</taxon>
        <taxon>Phytophthora</taxon>
    </lineage>
</organism>